<dbReference type="InterPro" id="IPR052186">
    <property type="entry name" value="Hydantoin_racemase-like"/>
</dbReference>
<sequence>MSAVSPRRRILLVNPNTSQVVTAILEKAARCHLPAGADLRCVTAPFGAASIEGPAELAIAAHATLEAIADNTECDAAIIAAFGDPGLEGAREIAPMPVFGLRESGLQAAAKNGRRFGVLTLGPALLPALHSAISEAGIADRCTSVRLLDSSVLQLAEDAGSFARRIAGIVDEMADAGAQAVLLGGAPFSELVATSGLDTRVPVIDGLEEALAEALGATLSVHAQMDDENRPKPHKGISPALSRLLNRGRLSILATER</sequence>
<dbReference type="PANTHER" id="PTHR28047">
    <property type="entry name" value="PROTEIN DCG1"/>
    <property type="match status" value="1"/>
</dbReference>
<name>A0ABT3ZA37_9HYPH</name>
<organism evidence="2 3">
    <name type="scientific">Hoeflea algicola</name>
    <dbReference type="NCBI Taxonomy" id="2983763"/>
    <lineage>
        <taxon>Bacteria</taxon>
        <taxon>Pseudomonadati</taxon>
        <taxon>Pseudomonadota</taxon>
        <taxon>Alphaproteobacteria</taxon>
        <taxon>Hyphomicrobiales</taxon>
        <taxon>Rhizobiaceae</taxon>
        <taxon>Hoeflea</taxon>
    </lineage>
</organism>
<comment type="caution">
    <text evidence="2">The sequence shown here is derived from an EMBL/GenBank/DDBJ whole genome shotgun (WGS) entry which is preliminary data.</text>
</comment>
<accession>A0ABT3ZA37</accession>
<dbReference type="PANTHER" id="PTHR28047:SF5">
    <property type="entry name" value="PROTEIN DCG1"/>
    <property type="match status" value="1"/>
</dbReference>
<dbReference type="RefSeq" id="WP_267654142.1">
    <property type="nucleotide sequence ID" value="NZ_JAOVZR010000001.1"/>
</dbReference>
<dbReference type="InterPro" id="IPR053714">
    <property type="entry name" value="Iso_Racemase_Enz_sf"/>
</dbReference>
<evidence type="ECO:0000313" key="3">
    <source>
        <dbReference type="Proteomes" id="UP001073227"/>
    </source>
</evidence>
<dbReference type="Gene3D" id="3.40.50.12500">
    <property type="match status" value="1"/>
</dbReference>
<protein>
    <submittedName>
        <fullName evidence="2">Aspartate/glutamate racemase family protein</fullName>
    </submittedName>
</protein>
<dbReference type="EMBL" id="JAOVZR010000001">
    <property type="protein sequence ID" value="MCY0148589.1"/>
    <property type="molecule type" value="Genomic_DNA"/>
</dbReference>
<comment type="similarity">
    <text evidence="1">Belongs to the HyuE racemase family.</text>
</comment>
<evidence type="ECO:0000313" key="2">
    <source>
        <dbReference type="EMBL" id="MCY0148589.1"/>
    </source>
</evidence>
<proteinExistence type="inferred from homology"/>
<gene>
    <name evidence="2" type="ORF">OEG84_12950</name>
</gene>
<reference evidence="2" key="1">
    <citation type="submission" date="2022-10" db="EMBL/GenBank/DDBJ databases">
        <title>Hoeflea sp. G2-23, isolated from marine algae.</title>
        <authorList>
            <person name="Kristyanto S."/>
            <person name="Kim J.M."/>
            <person name="Jeon C.O."/>
        </authorList>
    </citation>
    <scope>NUCLEOTIDE SEQUENCE</scope>
    <source>
        <strain evidence="2">G2-23</strain>
    </source>
</reference>
<evidence type="ECO:0000256" key="1">
    <source>
        <dbReference type="ARBA" id="ARBA00038414"/>
    </source>
</evidence>
<dbReference type="Pfam" id="PF01177">
    <property type="entry name" value="Asp_Glu_race"/>
    <property type="match status" value="1"/>
</dbReference>
<dbReference type="Proteomes" id="UP001073227">
    <property type="component" value="Unassembled WGS sequence"/>
</dbReference>
<keyword evidence="3" id="KW-1185">Reference proteome</keyword>
<dbReference type="InterPro" id="IPR015942">
    <property type="entry name" value="Asp/Glu/hydantoin_racemase"/>
</dbReference>